<dbReference type="Pfam" id="PF03550">
    <property type="entry name" value="LolB"/>
    <property type="match status" value="1"/>
</dbReference>
<dbReference type="EMBL" id="FUXU01000005">
    <property type="protein sequence ID" value="SKA47340.1"/>
    <property type="molecule type" value="Genomic_DNA"/>
</dbReference>
<feature type="signal peptide" evidence="14">
    <location>
        <begin position="1"/>
        <end position="23"/>
    </location>
</feature>
<keyword evidence="12 13" id="KW-0449">Lipoprotein</keyword>
<dbReference type="NCBIfam" id="TIGR00548">
    <property type="entry name" value="lolB"/>
    <property type="match status" value="1"/>
</dbReference>
<keyword evidence="5 13" id="KW-0813">Transport</keyword>
<evidence type="ECO:0000313" key="15">
    <source>
        <dbReference type="EMBL" id="SKA47340.1"/>
    </source>
</evidence>
<dbReference type="AlphaFoldDB" id="A0A1T4U406"/>
<name>A0A1T4U406_9GAMM</name>
<keyword evidence="16" id="KW-1185">Reference proteome</keyword>
<dbReference type="CDD" id="cd16326">
    <property type="entry name" value="LolB"/>
    <property type="match status" value="1"/>
</dbReference>
<evidence type="ECO:0000256" key="5">
    <source>
        <dbReference type="ARBA" id="ARBA00022448"/>
    </source>
</evidence>
<dbReference type="InterPro" id="IPR029046">
    <property type="entry name" value="LolA/LolB/LppX"/>
</dbReference>
<evidence type="ECO:0000256" key="3">
    <source>
        <dbReference type="ARBA" id="ARBA00011245"/>
    </source>
</evidence>
<feature type="chain" id="PRO_5012142871" description="Outer-membrane lipoprotein LolB" evidence="14">
    <location>
        <begin position="24"/>
        <end position="206"/>
    </location>
</feature>
<proteinExistence type="inferred from homology"/>
<evidence type="ECO:0000256" key="6">
    <source>
        <dbReference type="ARBA" id="ARBA00022729"/>
    </source>
</evidence>
<evidence type="ECO:0000256" key="4">
    <source>
        <dbReference type="ARBA" id="ARBA00016202"/>
    </source>
</evidence>
<comment type="function">
    <text evidence="13">Plays a critical role in the incorporation of lipoproteins in the outer membrane after they are released by the LolA protein.</text>
</comment>
<comment type="subunit">
    <text evidence="3 13">Monomer.</text>
</comment>
<dbReference type="PROSITE" id="PS51257">
    <property type="entry name" value="PROKAR_LIPOPROTEIN"/>
    <property type="match status" value="1"/>
</dbReference>
<comment type="subcellular location">
    <subcellularLocation>
        <location evidence="1 13">Cell outer membrane</location>
        <topology evidence="1 13">Lipid-anchor</topology>
    </subcellularLocation>
</comment>
<dbReference type="Proteomes" id="UP000190162">
    <property type="component" value="Unassembled WGS sequence"/>
</dbReference>
<sequence length="206" mass="23043">MEFSMHRQLRLFLLLFLSFLGLSGCTTTPPAPLTQWEAHQAALSEIQHFTVKGKVAFISPEQRVSANFVWQQEGDTLSLRLSNFLGATLLKLDATPTHAELVDNDGKRYIGKNADKLLKSLTGIALPVDDMMFWIKGLPATGNDYQLGADNRLASLSENNIESNKPGWQLDYVSYDANTASLLPSKIKMIKNDQKVNLVISQWIYE</sequence>
<evidence type="ECO:0000256" key="9">
    <source>
        <dbReference type="ARBA" id="ARBA00023139"/>
    </source>
</evidence>
<keyword evidence="9 13" id="KW-0564">Palmitate</keyword>
<accession>A0A1T4U406</accession>
<dbReference type="GO" id="GO:0044874">
    <property type="term" value="P:lipoprotein localization to outer membrane"/>
    <property type="evidence" value="ECO:0007669"/>
    <property type="project" value="UniProtKB-UniRule"/>
</dbReference>
<evidence type="ECO:0000256" key="10">
    <source>
        <dbReference type="ARBA" id="ARBA00023186"/>
    </source>
</evidence>
<dbReference type="SUPFAM" id="SSF89392">
    <property type="entry name" value="Prokaryotic lipoproteins and lipoprotein localization factors"/>
    <property type="match status" value="1"/>
</dbReference>
<keyword evidence="6 13" id="KW-0732">Signal</keyword>
<evidence type="ECO:0000256" key="12">
    <source>
        <dbReference type="ARBA" id="ARBA00023288"/>
    </source>
</evidence>
<dbReference type="Gene3D" id="2.50.20.10">
    <property type="entry name" value="Lipoprotein localisation LolA/LolB/LppX"/>
    <property type="match status" value="1"/>
</dbReference>
<keyword evidence="10 13" id="KW-0143">Chaperone</keyword>
<dbReference type="GO" id="GO:0009279">
    <property type="term" value="C:cell outer membrane"/>
    <property type="evidence" value="ECO:0007669"/>
    <property type="project" value="UniProtKB-SubCell"/>
</dbReference>
<gene>
    <name evidence="13" type="primary">lolB</name>
    <name evidence="15" type="ORF">SAMN02745132_00702</name>
</gene>
<evidence type="ECO:0000256" key="13">
    <source>
        <dbReference type="HAMAP-Rule" id="MF_00233"/>
    </source>
</evidence>
<keyword evidence="7 13" id="KW-0653">Protein transport</keyword>
<dbReference type="HAMAP" id="MF_00233">
    <property type="entry name" value="LolB"/>
    <property type="match status" value="1"/>
</dbReference>
<evidence type="ECO:0000256" key="14">
    <source>
        <dbReference type="SAM" id="SignalP"/>
    </source>
</evidence>
<dbReference type="GO" id="GO:0015031">
    <property type="term" value="P:protein transport"/>
    <property type="evidence" value="ECO:0007669"/>
    <property type="project" value="UniProtKB-KW"/>
</dbReference>
<comment type="similarity">
    <text evidence="2 13">Belongs to the LolB family.</text>
</comment>
<dbReference type="InterPro" id="IPR004565">
    <property type="entry name" value="OM_lipoprot_LolB"/>
</dbReference>
<keyword evidence="8 13" id="KW-0472">Membrane</keyword>
<keyword evidence="11 13" id="KW-0998">Cell outer membrane</keyword>
<evidence type="ECO:0000256" key="1">
    <source>
        <dbReference type="ARBA" id="ARBA00004459"/>
    </source>
</evidence>
<organism evidence="15 16">
    <name type="scientific">Enterovibrio nigricans DSM 22720</name>
    <dbReference type="NCBI Taxonomy" id="1121868"/>
    <lineage>
        <taxon>Bacteria</taxon>
        <taxon>Pseudomonadati</taxon>
        <taxon>Pseudomonadota</taxon>
        <taxon>Gammaproteobacteria</taxon>
        <taxon>Vibrionales</taxon>
        <taxon>Vibrionaceae</taxon>
        <taxon>Enterovibrio</taxon>
    </lineage>
</organism>
<evidence type="ECO:0000313" key="16">
    <source>
        <dbReference type="Proteomes" id="UP000190162"/>
    </source>
</evidence>
<reference evidence="16" key="1">
    <citation type="submission" date="2017-02" db="EMBL/GenBank/DDBJ databases">
        <authorList>
            <person name="Varghese N."/>
            <person name="Submissions S."/>
        </authorList>
    </citation>
    <scope>NUCLEOTIDE SEQUENCE [LARGE SCALE GENOMIC DNA]</scope>
    <source>
        <strain evidence="16">DSM 22720</strain>
    </source>
</reference>
<evidence type="ECO:0000256" key="11">
    <source>
        <dbReference type="ARBA" id="ARBA00023237"/>
    </source>
</evidence>
<protein>
    <recommendedName>
        <fullName evidence="4 13">Outer-membrane lipoprotein LolB</fullName>
    </recommendedName>
</protein>
<evidence type="ECO:0000256" key="2">
    <source>
        <dbReference type="ARBA" id="ARBA00009696"/>
    </source>
</evidence>
<evidence type="ECO:0000256" key="8">
    <source>
        <dbReference type="ARBA" id="ARBA00023136"/>
    </source>
</evidence>
<evidence type="ECO:0000256" key="7">
    <source>
        <dbReference type="ARBA" id="ARBA00022927"/>
    </source>
</evidence>